<accession>A0A8D2CS64</accession>
<evidence type="ECO:0000313" key="2">
    <source>
        <dbReference type="Proteomes" id="UP000694564"/>
    </source>
</evidence>
<organism evidence="1 2">
    <name type="scientific">Sciurus vulgaris</name>
    <name type="common">Eurasian red squirrel</name>
    <dbReference type="NCBI Taxonomy" id="55149"/>
    <lineage>
        <taxon>Eukaryota</taxon>
        <taxon>Metazoa</taxon>
        <taxon>Chordata</taxon>
        <taxon>Craniata</taxon>
        <taxon>Vertebrata</taxon>
        <taxon>Euteleostomi</taxon>
        <taxon>Mammalia</taxon>
        <taxon>Eutheria</taxon>
        <taxon>Euarchontoglires</taxon>
        <taxon>Glires</taxon>
        <taxon>Rodentia</taxon>
        <taxon>Sciuromorpha</taxon>
        <taxon>Sciuridae</taxon>
        <taxon>Sciurinae</taxon>
        <taxon>Sciurini</taxon>
        <taxon>Sciurus</taxon>
    </lineage>
</organism>
<sequence>MAVWEAERLDGLQRGDLLTHSVLGEVQCAAPQGQAPGIQLYCHTCLVTCCSQETFENHCSSLEHAQMVAFDQTVPWKYRSPPLGLSTFELCPRPDLCEYGGICTKAHSAQELQEWVQRAQAMRLREQAAWQDGLVPYRARLLAEYKHSSSELLVLAETIPGVSIICHQPLVHQAQEKKTQHSWIFTVCSEVRARTALRPQVLWTSPVLGGGHPRGGECSLVFCLSFLPVDLSQEPPTLRVPLQSARVSSVWCPERGWAQAARAANPAYAHIHRA</sequence>
<reference evidence="1" key="2">
    <citation type="submission" date="2025-09" db="UniProtKB">
        <authorList>
            <consortium name="Ensembl"/>
        </authorList>
    </citation>
    <scope>IDENTIFICATION</scope>
</reference>
<protein>
    <submittedName>
        <fullName evidence="1">Uncharacterized protein</fullName>
    </submittedName>
</protein>
<reference evidence="1" key="1">
    <citation type="submission" date="2025-08" db="UniProtKB">
        <authorList>
            <consortium name="Ensembl"/>
        </authorList>
    </citation>
    <scope>IDENTIFICATION</scope>
</reference>
<name>A0A8D2CS64_SCIVU</name>
<dbReference type="GeneTree" id="ENSGT00390000018542"/>
<dbReference type="Proteomes" id="UP000694564">
    <property type="component" value="Chromosome 2"/>
</dbReference>
<keyword evidence="2" id="KW-1185">Reference proteome</keyword>
<dbReference type="AlphaFoldDB" id="A0A8D2CS64"/>
<dbReference type="Ensembl" id="ENSSVLT00005015585.1">
    <property type="protein sequence ID" value="ENSSVLP00005014091.1"/>
    <property type="gene ID" value="ENSSVLG00005011188.1"/>
</dbReference>
<dbReference type="OrthoDB" id="2285229at2759"/>
<evidence type="ECO:0000313" key="1">
    <source>
        <dbReference type="Ensembl" id="ENSSVLP00005014091.1"/>
    </source>
</evidence>
<proteinExistence type="predicted"/>